<sequence length="90" mass="9599">MAALHRQLTGHLKYAGFTLVVAYAGGTPAGFGYAFPCSADYWFGAGLVDQVPAGARTERLMGLCELAGLKGVFIAVRWLTWGFAVVCVWA</sequence>
<accession>A0ABD5JL30</accession>
<dbReference type="Proteomes" id="UP001354649">
    <property type="component" value="Unassembled WGS sequence"/>
</dbReference>
<dbReference type="AlphaFoldDB" id="A0ABD5JL30"/>
<protein>
    <submittedName>
        <fullName evidence="1">Uncharacterized protein</fullName>
    </submittedName>
</protein>
<evidence type="ECO:0000313" key="2">
    <source>
        <dbReference type="Proteomes" id="UP001354649"/>
    </source>
</evidence>
<name>A0ABD5JL30_9ACTN</name>
<dbReference type="RefSeq" id="WP_250846512.1">
    <property type="nucleotide sequence ID" value="NZ_CP127865.1"/>
</dbReference>
<gene>
    <name evidence="1" type="ORF">V2K49_38980</name>
</gene>
<reference evidence="1 2" key="1">
    <citation type="submission" date="2023-11" db="EMBL/GenBank/DDBJ databases">
        <title>30 novel species of actinomycetes from the DSMZ collection.</title>
        <authorList>
            <person name="Nouioui I."/>
        </authorList>
    </citation>
    <scope>NUCLEOTIDE SEQUENCE [LARGE SCALE GENOMIC DNA]</scope>
    <source>
        <strain evidence="1 2">DSM 41602</strain>
    </source>
</reference>
<evidence type="ECO:0000313" key="1">
    <source>
        <dbReference type="EMBL" id="MEE4588976.1"/>
    </source>
</evidence>
<proteinExistence type="predicted"/>
<comment type="caution">
    <text evidence="1">The sequence shown here is derived from an EMBL/GenBank/DDBJ whole genome shotgun (WGS) entry which is preliminary data.</text>
</comment>
<organism evidence="1 2">
    <name type="scientific">Streptomyces antimycoticus</name>
    <dbReference type="NCBI Taxonomy" id="68175"/>
    <lineage>
        <taxon>Bacteria</taxon>
        <taxon>Bacillati</taxon>
        <taxon>Actinomycetota</taxon>
        <taxon>Actinomycetes</taxon>
        <taxon>Kitasatosporales</taxon>
        <taxon>Streptomycetaceae</taxon>
        <taxon>Streptomyces</taxon>
        <taxon>Streptomyces violaceusniger group</taxon>
    </lineage>
</organism>
<dbReference type="EMBL" id="JAZBJQ010000040">
    <property type="protein sequence ID" value="MEE4588976.1"/>
    <property type="molecule type" value="Genomic_DNA"/>
</dbReference>